<dbReference type="SUPFAM" id="SSF52833">
    <property type="entry name" value="Thioredoxin-like"/>
    <property type="match status" value="1"/>
</dbReference>
<dbReference type="Proteomes" id="UP000008370">
    <property type="component" value="Unassembled WGS sequence"/>
</dbReference>
<dbReference type="InParanoid" id="K5VY87"/>
<dbReference type="Pfam" id="PF13417">
    <property type="entry name" value="GST_N_3"/>
    <property type="match status" value="1"/>
</dbReference>
<dbReference type="CDD" id="cd03046">
    <property type="entry name" value="GST_N_GTT1_like"/>
    <property type="match status" value="1"/>
</dbReference>
<evidence type="ECO:0000313" key="7">
    <source>
        <dbReference type="Proteomes" id="UP000008370"/>
    </source>
</evidence>
<dbReference type="GO" id="GO:0004364">
    <property type="term" value="F:glutathione transferase activity"/>
    <property type="evidence" value="ECO:0007669"/>
    <property type="project" value="UniProtKB-EC"/>
</dbReference>
<comment type="catalytic activity">
    <reaction evidence="4">
        <text>RX + glutathione = an S-substituted glutathione + a halide anion + H(+)</text>
        <dbReference type="Rhea" id="RHEA:16437"/>
        <dbReference type="ChEBI" id="CHEBI:15378"/>
        <dbReference type="ChEBI" id="CHEBI:16042"/>
        <dbReference type="ChEBI" id="CHEBI:17792"/>
        <dbReference type="ChEBI" id="CHEBI:57925"/>
        <dbReference type="ChEBI" id="CHEBI:90779"/>
        <dbReference type="EC" id="2.5.1.18"/>
    </reaction>
</comment>
<dbReference type="SFLD" id="SFLDG00358">
    <property type="entry name" value="Main_(cytGST)"/>
    <property type="match status" value="1"/>
</dbReference>
<evidence type="ECO:0000256" key="1">
    <source>
        <dbReference type="ARBA" id="ARBA00007409"/>
    </source>
</evidence>
<feature type="domain" description="GST N-terminal" evidence="5">
    <location>
        <begin position="5"/>
        <end position="86"/>
    </location>
</feature>
<dbReference type="STRING" id="650164.K5VY87"/>
<reference evidence="6 7" key="1">
    <citation type="journal article" date="2012" name="BMC Genomics">
        <title>Comparative genomics of the white-rot fungi, Phanerochaete carnosa and P. chrysosporium, to elucidate the genetic basis of the distinct wood types they colonize.</title>
        <authorList>
            <person name="Suzuki H."/>
            <person name="MacDonald J."/>
            <person name="Syed K."/>
            <person name="Salamov A."/>
            <person name="Hori C."/>
            <person name="Aerts A."/>
            <person name="Henrissat B."/>
            <person name="Wiebenga A."/>
            <person name="vanKuyk P.A."/>
            <person name="Barry K."/>
            <person name="Lindquist E."/>
            <person name="LaButti K."/>
            <person name="Lapidus A."/>
            <person name="Lucas S."/>
            <person name="Coutinho P."/>
            <person name="Gong Y."/>
            <person name="Samejima M."/>
            <person name="Mahadevan R."/>
            <person name="Abou-Zaid M."/>
            <person name="de Vries R.P."/>
            <person name="Igarashi K."/>
            <person name="Yadav J.S."/>
            <person name="Grigoriev I.V."/>
            <person name="Master E.R."/>
        </authorList>
    </citation>
    <scope>NUCLEOTIDE SEQUENCE [LARGE SCALE GENOMIC DNA]</scope>
    <source>
        <strain evidence="6 7">HHB-10118-sp</strain>
    </source>
</reference>
<dbReference type="GeneID" id="18915855"/>
<dbReference type="KEGG" id="pco:PHACADRAFT_253732"/>
<evidence type="ECO:0000256" key="2">
    <source>
        <dbReference type="ARBA" id="ARBA00012452"/>
    </source>
</evidence>
<organism evidence="6 7">
    <name type="scientific">Phanerochaete carnosa (strain HHB-10118-sp)</name>
    <name type="common">White-rot fungus</name>
    <name type="synonym">Peniophora carnosa</name>
    <dbReference type="NCBI Taxonomy" id="650164"/>
    <lineage>
        <taxon>Eukaryota</taxon>
        <taxon>Fungi</taxon>
        <taxon>Dikarya</taxon>
        <taxon>Basidiomycota</taxon>
        <taxon>Agaricomycotina</taxon>
        <taxon>Agaricomycetes</taxon>
        <taxon>Polyporales</taxon>
        <taxon>Phanerochaetaceae</taxon>
        <taxon>Phanerochaete</taxon>
    </lineage>
</organism>
<accession>K5VY87</accession>
<dbReference type="SFLD" id="SFLDS00019">
    <property type="entry name" value="Glutathione_Transferase_(cytos"/>
    <property type="match status" value="1"/>
</dbReference>
<dbReference type="HOGENOM" id="CLU_011226_15_5_1"/>
<keyword evidence="7" id="KW-1185">Reference proteome</keyword>
<comment type="similarity">
    <text evidence="1">Belongs to the GST superfamily.</text>
</comment>
<evidence type="ECO:0000259" key="5">
    <source>
        <dbReference type="PROSITE" id="PS50404"/>
    </source>
</evidence>
<proteinExistence type="inferred from homology"/>
<dbReference type="Gene3D" id="1.20.1050.10">
    <property type="match status" value="1"/>
</dbReference>
<dbReference type="Gene3D" id="3.40.30.10">
    <property type="entry name" value="Glutaredoxin"/>
    <property type="match status" value="1"/>
</dbReference>
<dbReference type="GO" id="GO:0004602">
    <property type="term" value="F:glutathione peroxidase activity"/>
    <property type="evidence" value="ECO:0007669"/>
    <property type="project" value="UniProtKB-ARBA"/>
</dbReference>
<dbReference type="InterPro" id="IPR036249">
    <property type="entry name" value="Thioredoxin-like_sf"/>
</dbReference>
<dbReference type="InterPro" id="IPR040079">
    <property type="entry name" value="Glutathione_S-Trfase"/>
</dbReference>
<dbReference type="PROSITE" id="PS50404">
    <property type="entry name" value="GST_NTER"/>
    <property type="match status" value="1"/>
</dbReference>
<dbReference type="AlphaFoldDB" id="K5VY87"/>
<evidence type="ECO:0000256" key="4">
    <source>
        <dbReference type="ARBA" id="ARBA00047960"/>
    </source>
</evidence>
<dbReference type="PANTHER" id="PTHR44051:SF9">
    <property type="entry name" value="GLUTATHIONE S-TRANSFERASE 1"/>
    <property type="match status" value="1"/>
</dbReference>
<name>K5VY87_PHACS</name>
<evidence type="ECO:0000256" key="3">
    <source>
        <dbReference type="ARBA" id="ARBA00022679"/>
    </source>
</evidence>
<keyword evidence="3" id="KW-0808">Transferase</keyword>
<dbReference type="EMBL" id="JH930471">
    <property type="protein sequence ID" value="EKM56543.1"/>
    <property type="molecule type" value="Genomic_DNA"/>
</dbReference>
<dbReference type="InterPro" id="IPR036282">
    <property type="entry name" value="Glutathione-S-Trfase_C_sf"/>
</dbReference>
<dbReference type="FunFam" id="3.40.30.10:FF:000156">
    <property type="entry name" value="Glutathione S-transferase 1"/>
    <property type="match status" value="1"/>
</dbReference>
<evidence type="ECO:0000313" key="6">
    <source>
        <dbReference type="EMBL" id="EKM56543.1"/>
    </source>
</evidence>
<dbReference type="GO" id="GO:0005737">
    <property type="term" value="C:cytoplasm"/>
    <property type="evidence" value="ECO:0007669"/>
    <property type="project" value="UniProtKB-ARBA"/>
</dbReference>
<gene>
    <name evidence="6" type="ORF">PHACADRAFT_253732</name>
</gene>
<dbReference type="PANTHER" id="PTHR44051">
    <property type="entry name" value="GLUTATHIONE S-TRANSFERASE-RELATED"/>
    <property type="match status" value="1"/>
</dbReference>
<dbReference type="EC" id="2.5.1.18" evidence="2"/>
<sequence length="229" mass="25855">MSSEPSVLTVHHLDNSRSQRVLWLLEELELPYTLVKHRRREDFSVPEELRVVNPLRTAPVITDGDITLAESGAIIEYILGKYGSGKFLPPDSGKVDNLFYTHYAEGTLMPLLVNRFIFGLVPTKSPFIFRPLLWYIFSTLDNAVVNPRLKVQAEFIEEHLSKCGDWLAGGQGPTSADFMMSFALEVWADGSPDMLGPKIKEYVKRVHARPAYQRALTKGGEYKYAKPAL</sequence>
<dbReference type="SUPFAM" id="SSF47616">
    <property type="entry name" value="GST C-terminal domain-like"/>
    <property type="match status" value="1"/>
</dbReference>
<dbReference type="FunCoup" id="K5VY87">
    <property type="interactions" value="299"/>
</dbReference>
<dbReference type="OrthoDB" id="2098326at2759"/>
<dbReference type="RefSeq" id="XP_007394388.1">
    <property type="nucleotide sequence ID" value="XM_007394326.1"/>
</dbReference>
<protein>
    <recommendedName>
        <fullName evidence="2">glutathione transferase</fullName>
        <ecNumber evidence="2">2.5.1.18</ecNumber>
    </recommendedName>
</protein>
<dbReference type="InterPro" id="IPR004045">
    <property type="entry name" value="Glutathione_S-Trfase_N"/>
</dbReference>